<reference evidence="1 2" key="1">
    <citation type="submission" date="2019-01" db="EMBL/GenBank/DDBJ databases">
        <title>Draft genome sequences of Candidatus Mycoplasma haemohominis SWG34-3 identified from a patient with pyrexia, anemia and liver dysfunction.</title>
        <authorList>
            <person name="Sekizuka T."/>
            <person name="Hattori N."/>
            <person name="Katano H."/>
            <person name="Takuma T."/>
            <person name="Ito T."/>
            <person name="Arai N."/>
            <person name="Yanai R."/>
            <person name="Ishii S."/>
            <person name="Miura Y."/>
            <person name="Tokunaga T."/>
            <person name="Watanabe H."/>
            <person name="Nomura N."/>
            <person name="Eguchi J."/>
            <person name="Arai T."/>
            <person name="Hasegawa H."/>
            <person name="Nakamaki T."/>
            <person name="Wakita T."/>
            <person name="Niki Y."/>
            <person name="Kuroda M."/>
        </authorList>
    </citation>
    <scope>NUCLEOTIDE SEQUENCE [LARGE SCALE GENOMIC DNA]</scope>
    <source>
        <strain evidence="1">SWG34-3</strain>
    </source>
</reference>
<protein>
    <submittedName>
        <fullName evidence="1">Uncharacterized protein</fullName>
    </submittedName>
</protein>
<evidence type="ECO:0000313" key="1">
    <source>
        <dbReference type="EMBL" id="GCE63523.1"/>
    </source>
</evidence>
<gene>
    <name evidence="1" type="ORF">MHSWG343_05200</name>
</gene>
<dbReference type="Proteomes" id="UP000324831">
    <property type="component" value="Unassembled WGS sequence"/>
</dbReference>
<dbReference type="AlphaFoldDB" id="A0A478FQ20"/>
<dbReference type="EMBL" id="BIMN01000002">
    <property type="protein sequence ID" value="GCE63523.1"/>
    <property type="molecule type" value="Genomic_DNA"/>
</dbReference>
<organism evidence="1 2">
    <name type="scientific">Candidatus Mycoplasma haematohominis</name>
    <dbReference type="NCBI Taxonomy" id="1494318"/>
    <lineage>
        <taxon>Bacteria</taxon>
        <taxon>Bacillati</taxon>
        <taxon>Mycoplasmatota</taxon>
        <taxon>Mollicutes</taxon>
        <taxon>Mycoplasmataceae</taxon>
        <taxon>Mycoplasma</taxon>
    </lineage>
</organism>
<comment type="caution">
    <text evidence="1">The sequence shown here is derived from an EMBL/GenBank/DDBJ whole genome shotgun (WGS) entry which is preliminary data.</text>
</comment>
<accession>A0A478FQ20</accession>
<proteinExistence type="predicted"/>
<dbReference type="RefSeq" id="WP_216083584.1">
    <property type="nucleotide sequence ID" value="NZ_CACTIB010000031.1"/>
</dbReference>
<name>A0A478FQ20_9MOLU</name>
<sequence>MLPAAKAGIALVVLASTSVGGYYLFNSNTKEVKQTFVLASKVKTDLDRSYTTEKFGNVYSIYMVDPNNEKNKWWWEAVYEAFKSDVSGSSEKSKFSTEFQNVSAIDQAYSKSSNDTKALNQVCEVAFQKTKTDVSSTTKPNYEDNVWTYCSILRSHPKVIPDSVDAAYTGKNGETHKGKAVSVSAEDDEANKSFWDLRNKEFFDIVSSKSSGNSSKGSIFKSLYGKKSDVRGDEDTVKKACEGAYGKVSSENTEASQEDIKRFCYLVPEITADS</sequence>
<evidence type="ECO:0000313" key="2">
    <source>
        <dbReference type="Proteomes" id="UP000324831"/>
    </source>
</evidence>